<proteinExistence type="predicted"/>
<dbReference type="Proteomes" id="UP000244090">
    <property type="component" value="Unassembled WGS sequence"/>
</dbReference>
<dbReference type="EMBL" id="QBKT01000001">
    <property type="protein sequence ID" value="PTX63497.1"/>
    <property type="molecule type" value="Genomic_DNA"/>
</dbReference>
<organism evidence="1 2">
    <name type="scientific">Kordia periserrulae</name>
    <dbReference type="NCBI Taxonomy" id="701523"/>
    <lineage>
        <taxon>Bacteria</taxon>
        <taxon>Pseudomonadati</taxon>
        <taxon>Bacteroidota</taxon>
        <taxon>Flavobacteriia</taxon>
        <taxon>Flavobacteriales</taxon>
        <taxon>Flavobacteriaceae</taxon>
        <taxon>Kordia</taxon>
    </lineage>
</organism>
<protein>
    <submittedName>
        <fullName evidence="1">Uncharacterized protein</fullName>
    </submittedName>
</protein>
<comment type="caution">
    <text evidence="1">The sequence shown here is derived from an EMBL/GenBank/DDBJ whole genome shotgun (WGS) entry which is preliminary data.</text>
</comment>
<keyword evidence="2" id="KW-1185">Reference proteome</keyword>
<name>A0A2T6C5D0_9FLAO</name>
<evidence type="ECO:0000313" key="2">
    <source>
        <dbReference type="Proteomes" id="UP000244090"/>
    </source>
</evidence>
<dbReference type="OrthoDB" id="1441327at2"/>
<sequence>MDRRNFIVSSVIGAGALSMFPSSTLASNQSVSLTSIGKGFNRLLHNVTRISIANVSENVANTHARLVKVLNQEGYEYNASEMIQLNSNSYAIPVHKNPILGFKSKELALIVRQNGGSKFYILNEKLATEFAGLIESYSENAEGHELNLDAASFVFPTKVVAQKQGRETIFTYQNKFNNTITLKSARKMAAVVVS</sequence>
<dbReference type="RefSeq" id="WP_108112899.1">
    <property type="nucleotide sequence ID" value="NZ_QBKT01000001.1"/>
</dbReference>
<dbReference type="AlphaFoldDB" id="A0A2T6C5D0"/>
<reference evidence="1 2" key="1">
    <citation type="submission" date="2018-04" db="EMBL/GenBank/DDBJ databases">
        <title>Genomic Encyclopedia of Archaeal and Bacterial Type Strains, Phase II (KMG-II): from individual species to whole genera.</title>
        <authorList>
            <person name="Goeker M."/>
        </authorList>
    </citation>
    <scope>NUCLEOTIDE SEQUENCE [LARGE SCALE GENOMIC DNA]</scope>
    <source>
        <strain evidence="1 2">DSM 25731</strain>
    </source>
</reference>
<gene>
    <name evidence="1" type="ORF">C8N46_10197</name>
</gene>
<accession>A0A2T6C5D0</accession>
<evidence type="ECO:0000313" key="1">
    <source>
        <dbReference type="EMBL" id="PTX63497.1"/>
    </source>
</evidence>